<sequence>MTATPNDQNIPHANPKADGSRRVGDSEAITAATTVLDKKVPETYNQSILRIWVEGIDIALRECVVKMTS</sequence>
<protein>
    <submittedName>
        <fullName evidence="2">Uncharacterized protein</fullName>
    </submittedName>
</protein>
<dbReference type="EMBL" id="BAABKX010000009">
    <property type="protein sequence ID" value="GAA5051583.1"/>
    <property type="molecule type" value="Genomic_DNA"/>
</dbReference>
<gene>
    <name evidence="2" type="ORF">GCM10025751_26800</name>
</gene>
<dbReference type="AlphaFoldDB" id="A0AAV3UI98"/>
<comment type="caution">
    <text evidence="2">The sequence shown here is derived from an EMBL/GenBank/DDBJ whole genome shotgun (WGS) entry which is preliminary data.</text>
</comment>
<evidence type="ECO:0000313" key="3">
    <source>
        <dbReference type="Proteomes" id="UP001501729"/>
    </source>
</evidence>
<name>A0AAV3UI98_9EURY</name>
<proteinExistence type="predicted"/>
<evidence type="ECO:0000256" key="1">
    <source>
        <dbReference type="SAM" id="MobiDB-lite"/>
    </source>
</evidence>
<keyword evidence="3" id="KW-1185">Reference proteome</keyword>
<organism evidence="2 3">
    <name type="scientific">Haladaptatus pallidirubidus</name>
    <dbReference type="NCBI Taxonomy" id="1008152"/>
    <lineage>
        <taxon>Archaea</taxon>
        <taxon>Methanobacteriati</taxon>
        <taxon>Methanobacteriota</taxon>
        <taxon>Stenosarchaea group</taxon>
        <taxon>Halobacteria</taxon>
        <taxon>Halobacteriales</taxon>
        <taxon>Haladaptataceae</taxon>
        <taxon>Haladaptatus</taxon>
    </lineage>
</organism>
<feature type="compositionally biased region" description="Polar residues" evidence="1">
    <location>
        <begin position="1"/>
        <end position="11"/>
    </location>
</feature>
<reference evidence="2 3" key="1">
    <citation type="journal article" date="2019" name="Int. J. Syst. Evol. Microbiol.">
        <title>The Global Catalogue of Microorganisms (GCM) 10K type strain sequencing project: providing services to taxonomists for standard genome sequencing and annotation.</title>
        <authorList>
            <consortium name="The Broad Institute Genomics Platform"/>
            <consortium name="The Broad Institute Genome Sequencing Center for Infectious Disease"/>
            <person name="Wu L."/>
            <person name="Ma J."/>
        </authorList>
    </citation>
    <scope>NUCLEOTIDE SEQUENCE [LARGE SCALE GENOMIC DNA]</scope>
    <source>
        <strain evidence="2 3">JCM 17504</strain>
    </source>
</reference>
<dbReference type="Proteomes" id="UP001501729">
    <property type="component" value="Unassembled WGS sequence"/>
</dbReference>
<accession>A0AAV3UI98</accession>
<feature type="region of interest" description="Disordered" evidence="1">
    <location>
        <begin position="1"/>
        <end position="26"/>
    </location>
</feature>
<evidence type="ECO:0000313" key="2">
    <source>
        <dbReference type="EMBL" id="GAA5051583.1"/>
    </source>
</evidence>